<dbReference type="AlphaFoldDB" id="A0A085WMV1"/>
<dbReference type="STRING" id="394096.DB31_6916"/>
<evidence type="ECO:0000313" key="2">
    <source>
        <dbReference type="Proteomes" id="UP000028725"/>
    </source>
</evidence>
<comment type="caution">
    <text evidence="1">The sequence shown here is derived from an EMBL/GenBank/DDBJ whole genome shotgun (WGS) entry which is preliminary data.</text>
</comment>
<evidence type="ECO:0000313" key="1">
    <source>
        <dbReference type="EMBL" id="KFE69014.1"/>
    </source>
</evidence>
<protein>
    <submittedName>
        <fullName evidence="1">Uncharacterized protein</fullName>
    </submittedName>
</protein>
<dbReference type="EMBL" id="JMCB01000005">
    <property type="protein sequence ID" value="KFE69014.1"/>
    <property type="molecule type" value="Genomic_DNA"/>
</dbReference>
<reference evidence="1 2" key="1">
    <citation type="submission" date="2014-04" db="EMBL/GenBank/DDBJ databases">
        <title>Genome assembly of Hyalangium minutum DSM 14724.</title>
        <authorList>
            <person name="Sharma G."/>
            <person name="Subramanian S."/>
        </authorList>
    </citation>
    <scope>NUCLEOTIDE SEQUENCE [LARGE SCALE GENOMIC DNA]</scope>
    <source>
        <strain evidence="1 2">DSM 14724</strain>
    </source>
</reference>
<accession>A0A085WMV1</accession>
<sequence length="269" mass="27685">MLLAAQAASAESPLPIVRIYPKYQAPPLPSNPAIVAHASQGYRIDATQVALRGSMGQEIPSTITADADERGGVLVTPSAPLPEGSYTLATDSESYTVSVAGGPDTTPPSAISEPTVMVARTGKDSIGDVSIEFPSPTDDRTPRGELGYDIWISSADTEPDLNSKPTMMGAPSAILTNGKLQVSLAPGGICVAALPSHGTGRFNVRLRARDAAGNLGPATETLQVQVTNVPECSGPGDESKGCSAAPLLAPAAWVAVALWLSRRRQCAGT</sequence>
<organism evidence="1 2">
    <name type="scientific">Hyalangium minutum</name>
    <dbReference type="NCBI Taxonomy" id="394096"/>
    <lineage>
        <taxon>Bacteria</taxon>
        <taxon>Pseudomonadati</taxon>
        <taxon>Myxococcota</taxon>
        <taxon>Myxococcia</taxon>
        <taxon>Myxococcales</taxon>
        <taxon>Cystobacterineae</taxon>
        <taxon>Archangiaceae</taxon>
        <taxon>Hyalangium</taxon>
    </lineage>
</organism>
<gene>
    <name evidence="1" type="ORF">DB31_6916</name>
</gene>
<dbReference type="Proteomes" id="UP000028725">
    <property type="component" value="Unassembled WGS sequence"/>
</dbReference>
<proteinExistence type="predicted"/>
<keyword evidence="2" id="KW-1185">Reference proteome</keyword>
<name>A0A085WMV1_9BACT</name>